<reference evidence="2 3" key="1">
    <citation type="submission" date="2019-02" db="EMBL/GenBank/DDBJ databases">
        <title>Deep-cultivation of Planctomycetes and their phenomic and genomic characterization uncovers novel biology.</title>
        <authorList>
            <person name="Wiegand S."/>
            <person name="Jogler M."/>
            <person name="Boedeker C."/>
            <person name="Pinto D."/>
            <person name="Vollmers J."/>
            <person name="Rivas-Marin E."/>
            <person name="Kohn T."/>
            <person name="Peeters S.H."/>
            <person name="Heuer A."/>
            <person name="Rast P."/>
            <person name="Oberbeckmann S."/>
            <person name="Bunk B."/>
            <person name="Jeske O."/>
            <person name="Meyerdierks A."/>
            <person name="Storesund J.E."/>
            <person name="Kallscheuer N."/>
            <person name="Luecker S."/>
            <person name="Lage O.M."/>
            <person name="Pohl T."/>
            <person name="Merkel B.J."/>
            <person name="Hornburger P."/>
            <person name="Mueller R.-W."/>
            <person name="Bruemmer F."/>
            <person name="Labrenz M."/>
            <person name="Spormann A.M."/>
            <person name="Op den Camp H."/>
            <person name="Overmann J."/>
            <person name="Amann R."/>
            <person name="Jetten M.S.M."/>
            <person name="Mascher T."/>
            <person name="Medema M.H."/>
            <person name="Devos D.P."/>
            <person name="Kaster A.-K."/>
            <person name="Ovreas L."/>
            <person name="Rohde M."/>
            <person name="Galperin M.Y."/>
            <person name="Jogler C."/>
        </authorList>
    </citation>
    <scope>NUCLEOTIDE SEQUENCE [LARGE SCALE GENOMIC DNA]</scope>
    <source>
        <strain evidence="2 3">K22_7</strain>
    </source>
</reference>
<protein>
    <submittedName>
        <fullName evidence="2">Uncharacterized protein</fullName>
    </submittedName>
</protein>
<accession>A0A517NF40</accession>
<proteinExistence type="predicted"/>
<dbReference type="Proteomes" id="UP000318538">
    <property type="component" value="Chromosome"/>
</dbReference>
<evidence type="ECO:0000313" key="3">
    <source>
        <dbReference type="Proteomes" id="UP000318538"/>
    </source>
</evidence>
<keyword evidence="3" id="KW-1185">Reference proteome</keyword>
<feature type="compositionally biased region" description="Low complexity" evidence="1">
    <location>
        <begin position="112"/>
        <end position="125"/>
    </location>
</feature>
<dbReference type="EMBL" id="CP036525">
    <property type="protein sequence ID" value="QDT05754.1"/>
    <property type="molecule type" value="Genomic_DNA"/>
</dbReference>
<name>A0A517NF40_9BACT</name>
<feature type="region of interest" description="Disordered" evidence="1">
    <location>
        <begin position="153"/>
        <end position="187"/>
    </location>
</feature>
<evidence type="ECO:0000256" key="1">
    <source>
        <dbReference type="SAM" id="MobiDB-lite"/>
    </source>
</evidence>
<gene>
    <name evidence="2" type="ORF">K227x_41580</name>
</gene>
<feature type="compositionally biased region" description="Basic and acidic residues" evidence="1">
    <location>
        <begin position="153"/>
        <end position="177"/>
    </location>
</feature>
<sequence>MIARQTWASRREKQWPKLLASFATGRSGFATGEAVAEALGELRYRVLGLRDGRSGGRSSWRASLRGARASRREKRRPKLLASFATGRWGFATGAAEAEALGELRYRTLGLRDGSSGGRSSWRASLPDAGASRREKRRPKLLASFATGRWADRLERQGHAHRGTVESDISRSTERRQDTGCAGHTGDRVEGRTVVSPQLPFIATAKLHLDSVVEQAA</sequence>
<dbReference type="KEGG" id="rlc:K227x_41580"/>
<evidence type="ECO:0000313" key="2">
    <source>
        <dbReference type="EMBL" id="QDT05754.1"/>
    </source>
</evidence>
<dbReference type="AlphaFoldDB" id="A0A517NF40"/>
<organism evidence="2 3">
    <name type="scientific">Rubripirellula lacrimiformis</name>
    <dbReference type="NCBI Taxonomy" id="1930273"/>
    <lineage>
        <taxon>Bacteria</taxon>
        <taxon>Pseudomonadati</taxon>
        <taxon>Planctomycetota</taxon>
        <taxon>Planctomycetia</taxon>
        <taxon>Pirellulales</taxon>
        <taxon>Pirellulaceae</taxon>
        <taxon>Rubripirellula</taxon>
    </lineage>
</organism>
<feature type="region of interest" description="Disordered" evidence="1">
    <location>
        <begin position="112"/>
        <end position="137"/>
    </location>
</feature>